<evidence type="ECO:0000313" key="14">
    <source>
        <dbReference type="Proteomes" id="UP000054007"/>
    </source>
</evidence>
<dbReference type="CDD" id="cd20335">
    <property type="entry name" value="BRcat_RBR"/>
    <property type="match status" value="1"/>
</dbReference>
<dbReference type="GO" id="GO:0061630">
    <property type="term" value="F:ubiquitin protein ligase activity"/>
    <property type="evidence" value="ECO:0007669"/>
    <property type="project" value="UniProtKB-EC"/>
</dbReference>
<keyword evidence="3" id="KW-0808">Transferase</keyword>
<proteinExistence type="predicted"/>
<dbReference type="OrthoDB" id="1431934at2759"/>
<dbReference type="InterPro" id="IPR044066">
    <property type="entry name" value="TRIAD_supradom"/>
</dbReference>
<dbReference type="GO" id="GO:0008270">
    <property type="term" value="F:zinc ion binding"/>
    <property type="evidence" value="ECO:0007669"/>
    <property type="project" value="UniProtKB-KW"/>
</dbReference>
<dbReference type="InterPro" id="IPR002867">
    <property type="entry name" value="IBR_dom"/>
</dbReference>
<dbReference type="AlphaFoldDB" id="A0A0D7BNR4"/>
<feature type="domain" description="RING-type" evidence="12">
    <location>
        <begin position="643"/>
        <end position="854"/>
    </location>
</feature>
<organism evidence="13 14">
    <name type="scientific">Cylindrobasidium torrendii FP15055 ss-10</name>
    <dbReference type="NCBI Taxonomy" id="1314674"/>
    <lineage>
        <taxon>Eukaryota</taxon>
        <taxon>Fungi</taxon>
        <taxon>Dikarya</taxon>
        <taxon>Basidiomycota</taxon>
        <taxon>Agaricomycotina</taxon>
        <taxon>Agaricomycetes</taxon>
        <taxon>Agaricomycetidae</taxon>
        <taxon>Agaricales</taxon>
        <taxon>Marasmiineae</taxon>
        <taxon>Physalacriaceae</taxon>
        <taxon>Cylindrobasidium</taxon>
    </lineage>
</organism>
<evidence type="ECO:0000256" key="4">
    <source>
        <dbReference type="ARBA" id="ARBA00022723"/>
    </source>
</evidence>
<evidence type="ECO:0000256" key="6">
    <source>
        <dbReference type="ARBA" id="ARBA00022771"/>
    </source>
</evidence>
<dbReference type="PROSITE" id="PS00518">
    <property type="entry name" value="ZF_RING_1"/>
    <property type="match status" value="1"/>
</dbReference>
<dbReference type="PROSITE" id="PS50089">
    <property type="entry name" value="ZF_RING_2"/>
    <property type="match status" value="1"/>
</dbReference>
<dbReference type="InterPro" id="IPR013087">
    <property type="entry name" value="Znf_C2H2_type"/>
</dbReference>
<dbReference type="Gene3D" id="3.30.40.10">
    <property type="entry name" value="Zinc/RING finger domain, C3HC4 (zinc finger)"/>
    <property type="match status" value="1"/>
</dbReference>
<dbReference type="GO" id="GO:0016567">
    <property type="term" value="P:protein ubiquitination"/>
    <property type="evidence" value="ECO:0007669"/>
    <property type="project" value="InterPro"/>
</dbReference>
<dbReference type="Pfam" id="PF22191">
    <property type="entry name" value="IBR_1"/>
    <property type="match status" value="1"/>
</dbReference>
<comment type="catalytic activity">
    <reaction evidence="1">
        <text>[E2 ubiquitin-conjugating enzyme]-S-ubiquitinyl-L-cysteine + [acceptor protein]-L-lysine = [E2 ubiquitin-conjugating enzyme]-L-cysteine + [acceptor protein]-N(6)-ubiquitinyl-L-lysine.</text>
        <dbReference type="EC" id="2.3.2.31"/>
    </reaction>
</comment>
<keyword evidence="6 9" id="KW-0863">Zinc-finger</keyword>
<evidence type="ECO:0000256" key="2">
    <source>
        <dbReference type="ARBA" id="ARBA00012251"/>
    </source>
</evidence>
<keyword evidence="5" id="KW-0677">Repeat</keyword>
<dbReference type="Proteomes" id="UP000054007">
    <property type="component" value="Unassembled WGS sequence"/>
</dbReference>
<keyword evidence="8" id="KW-0862">Zinc</keyword>
<evidence type="ECO:0000256" key="9">
    <source>
        <dbReference type="PROSITE-ProRule" id="PRU00175"/>
    </source>
</evidence>
<dbReference type="Gene3D" id="1.20.120.1750">
    <property type="match status" value="1"/>
</dbReference>
<evidence type="ECO:0000256" key="8">
    <source>
        <dbReference type="ARBA" id="ARBA00022833"/>
    </source>
</evidence>
<evidence type="ECO:0000259" key="12">
    <source>
        <dbReference type="PROSITE" id="PS51873"/>
    </source>
</evidence>
<protein>
    <recommendedName>
        <fullName evidence="2">RBR-type E3 ubiquitin transferase</fullName>
        <ecNumber evidence="2">2.3.2.31</ecNumber>
    </recommendedName>
</protein>
<evidence type="ECO:0000259" key="11">
    <source>
        <dbReference type="PROSITE" id="PS50089"/>
    </source>
</evidence>
<dbReference type="Pfam" id="PF01485">
    <property type="entry name" value="IBR"/>
    <property type="match status" value="1"/>
</dbReference>
<feature type="region of interest" description="Disordered" evidence="10">
    <location>
        <begin position="26"/>
        <end position="147"/>
    </location>
</feature>
<dbReference type="STRING" id="1314674.A0A0D7BNR4"/>
<evidence type="ECO:0000256" key="3">
    <source>
        <dbReference type="ARBA" id="ARBA00022679"/>
    </source>
</evidence>
<feature type="domain" description="RING-type" evidence="11">
    <location>
        <begin position="647"/>
        <end position="677"/>
    </location>
</feature>
<dbReference type="PANTHER" id="PTHR11685">
    <property type="entry name" value="RBR FAMILY RING FINGER AND IBR DOMAIN-CONTAINING"/>
    <property type="match status" value="1"/>
</dbReference>
<dbReference type="InterPro" id="IPR001841">
    <property type="entry name" value="Znf_RING"/>
</dbReference>
<dbReference type="CDD" id="cd22585">
    <property type="entry name" value="Rcat_RBR_DEAH12-like"/>
    <property type="match status" value="1"/>
</dbReference>
<dbReference type="InterPro" id="IPR013083">
    <property type="entry name" value="Znf_RING/FYVE/PHD"/>
</dbReference>
<evidence type="ECO:0000256" key="1">
    <source>
        <dbReference type="ARBA" id="ARBA00001798"/>
    </source>
</evidence>
<dbReference type="EC" id="2.3.2.31" evidence="2"/>
<evidence type="ECO:0000256" key="10">
    <source>
        <dbReference type="SAM" id="MobiDB-lite"/>
    </source>
</evidence>
<accession>A0A0D7BNR4</accession>
<feature type="compositionally biased region" description="Basic and acidic residues" evidence="10">
    <location>
        <begin position="137"/>
        <end position="147"/>
    </location>
</feature>
<dbReference type="InterPro" id="IPR031127">
    <property type="entry name" value="E3_UB_ligase_RBR"/>
</dbReference>
<keyword evidence="14" id="KW-1185">Reference proteome</keyword>
<feature type="compositionally biased region" description="Basic and acidic residues" evidence="10">
    <location>
        <begin position="96"/>
        <end position="121"/>
    </location>
</feature>
<gene>
    <name evidence="13" type="ORF">CYLTODRAFT_450103</name>
</gene>
<evidence type="ECO:0000313" key="13">
    <source>
        <dbReference type="EMBL" id="KIY72173.1"/>
    </source>
</evidence>
<name>A0A0D7BNR4_9AGAR</name>
<sequence length="1012" mass="113017">MATACNHGGLQDSRKLGDARLQDIKTTTIDDSISLSSASQSDPNREETSGITAGIAAAFLPQSSQPQVPWADNADSQPADAFSSMSTSTTALGVKGEGHRRQPAERDRAAIQNEERTESGHRQSKAGRQCTNGTINESDRVTEHEEMPQNLDISGEFQAAKTYIDIVGGAIVTFSAGLEVSDIVTGFECCKIIVKNVPSDCHPEEFDSLLIQQGLDQTQFHVVDQQPERQEATVVVHSNIATNVFAKPIFLRGQRLKFNLGLFNGIGGMDSPNPDAGAKLHVTFFAPSARFLAVYADAPTAVVMSRELDGRQIQGRTIRVFLGQMDRTIVLDNLPAKYAECTDDIKELARTQHLKTLPSTFVDVGDAIRTIGIACNSLAPVAVKAISCDEDTADVALIEVTCKSWEDAATLNHTLLLSGKFTTPVSHDRTKMWTELLEPDLYTVTIPSAQYEAQSTIWNGLVEIGESTTAGHLEIKDTLDGYHRIQVTGADRLAIGAMKVRVERLAEGVTVPGWDPALAYPSKDLLASIAAVGAHLQVDSKKELLKLYGTPVAIEAAEILLEEALDSLHSSVAQTAIVPPSALHFFSEHGVQELQDIFGQDNVVFESTECSITVDAVSGGEDFHDVVQHLIHQAEETGAYTATQQVCQICLDKPIAPRTFLCSHVYCTSCLRHFFSCADSAPLLCLGDEGHCRTPFPLFAIREFLAPADWHRLLEMAVHAYVGKRPQEFRPCATPDCRQIYRRQARPVTLSCPGCFSQICAACGEGRHDGMKCEEYTAMNDKEEQERLTETWLLGERETKRCPQCSVLINRIEGCNHMQCRCGAHLCWRCLAVFQDSKETYVHMRSTHGGIYDEDMDVGPRRGARRNPRYHQNAYLLAGERPRRFHRVEREDELRLQREMEQEFERLGLVAHGTDIHAEAERQRLIDRTRRRAQRLLADMEIRRYQAEDGERRPTRLEAWLEEQQRDINLEEERLETERRQRTHLRNYTAVQQARWRQARRQGRRGESCTVM</sequence>
<dbReference type="PROSITE" id="PS51873">
    <property type="entry name" value="TRIAD"/>
    <property type="match status" value="1"/>
</dbReference>
<dbReference type="InterPro" id="IPR017907">
    <property type="entry name" value="Znf_RING_CS"/>
</dbReference>
<keyword evidence="4" id="KW-0479">Metal-binding</keyword>
<keyword evidence="7" id="KW-0833">Ubl conjugation pathway</keyword>
<dbReference type="EMBL" id="KN880446">
    <property type="protein sequence ID" value="KIY72173.1"/>
    <property type="molecule type" value="Genomic_DNA"/>
</dbReference>
<dbReference type="PROSITE" id="PS00028">
    <property type="entry name" value="ZINC_FINGER_C2H2_1"/>
    <property type="match status" value="1"/>
</dbReference>
<evidence type="ECO:0000256" key="7">
    <source>
        <dbReference type="ARBA" id="ARBA00022786"/>
    </source>
</evidence>
<dbReference type="SMART" id="SM00647">
    <property type="entry name" value="IBR"/>
    <property type="match status" value="2"/>
</dbReference>
<dbReference type="SUPFAM" id="SSF57850">
    <property type="entry name" value="RING/U-box"/>
    <property type="match status" value="3"/>
</dbReference>
<evidence type="ECO:0000256" key="5">
    <source>
        <dbReference type="ARBA" id="ARBA00022737"/>
    </source>
</evidence>
<feature type="compositionally biased region" description="Low complexity" evidence="10">
    <location>
        <begin position="26"/>
        <end position="42"/>
    </location>
</feature>
<reference evidence="13 14" key="1">
    <citation type="journal article" date="2015" name="Fungal Genet. Biol.">
        <title>Evolution of novel wood decay mechanisms in Agaricales revealed by the genome sequences of Fistulina hepatica and Cylindrobasidium torrendii.</title>
        <authorList>
            <person name="Floudas D."/>
            <person name="Held B.W."/>
            <person name="Riley R."/>
            <person name="Nagy L.G."/>
            <person name="Koehler G."/>
            <person name="Ransdell A.S."/>
            <person name="Younus H."/>
            <person name="Chow J."/>
            <person name="Chiniquy J."/>
            <person name="Lipzen A."/>
            <person name="Tritt A."/>
            <person name="Sun H."/>
            <person name="Haridas S."/>
            <person name="LaButti K."/>
            <person name="Ohm R.A."/>
            <person name="Kues U."/>
            <person name="Blanchette R.A."/>
            <person name="Grigoriev I.V."/>
            <person name="Minto R.E."/>
            <person name="Hibbett D.S."/>
        </authorList>
    </citation>
    <scope>NUCLEOTIDE SEQUENCE [LARGE SCALE GENOMIC DNA]</scope>
    <source>
        <strain evidence="13 14">FP15055 ss-10</strain>
    </source>
</reference>